<dbReference type="PRINTS" id="PR00039">
    <property type="entry name" value="HTHLYSR"/>
</dbReference>
<evidence type="ECO:0000259" key="5">
    <source>
        <dbReference type="PROSITE" id="PS50931"/>
    </source>
</evidence>
<protein>
    <submittedName>
        <fullName evidence="6">LysR family transcriptional regulator</fullName>
    </submittedName>
</protein>
<feature type="domain" description="HTH lysR-type" evidence="5">
    <location>
        <begin position="1"/>
        <end position="58"/>
    </location>
</feature>
<dbReference type="Pfam" id="PF00126">
    <property type="entry name" value="HTH_1"/>
    <property type="match status" value="1"/>
</dbReference>
<proteinExistence type="inferred from homology"/>
<evidence type="ECO:0000256" key="4">
    <source>
        <dbReference type="ARBA" id="ARBA00023163"/>
    </source>
</evidence>
<dbReference type="RefSeq" id="WP_195866711.1">
    <property type="nucleotide sequence ID" value="NZ_JADPKZ010000005.1"/>
</dbReference>
<dbReference type="InterPro" id="IPR000847">
    <property type="entry name" value="LysR_HTH_N"/>
</dbReference>
<gene>
    <name evidence="6" type="ORF">IW967_00080</name>
</gene>
<evidence type="ECO:0000256" key="2">
    <source>
        <dbReference type="ARBA" id="ARBA00023015"/>
    </source>
</evidence>
<reference evidence="6 7" key="1">
    <citation type="submission" date="2020-11" db="EMBL/GenBank/DDBJ databases">
        <title>Genomic insight of Alicyclobacillus mali FL 18 reveals a new arsenic-resistant strain, with potential in environmental biotechnology.</title>
        <authorList>
            <person name="Fiorentino G."/>
            <person name="Gallo G."/>
            <person name="Aulitto M."/>
        </authorList>
    </citation>
    <scope>NUCLEOTIDE SEQUENCE [LARGE SCALE GENOMIC DNA]</scope>
    <source>
        <strain evidence="6 7">FL 18</strain>
    </source>
</reference>
<evidence type="ECO:0000256" key="1">
    <source>
        <dbReference type="ARBA" id="ARBA00009437"/>
    </source>
</evidence>
<keyword evidence="2" id="KW-0805">Transcription regulation</keyword>
<comment type="caution">
    <text evidence="6">The sequence shown here is derived from an EMBL/GenBank/DDBJ whole genome shotgun (WGS) entry which is preliminary data.</text>
</comment>
<dbReference type="InterPro" id="IPR005119">
    <property type="entry name" value="LysR_subst-bd"/>
</dbReference>
<name>A0ABS0EYD8_9BACL</name>
<dbReference type="SUPFAM" id="SSF46785">
    <property type="entry name" value="Winged helix' DNA-binding domain"/>
    <property type="match status" value="1"/>
</dbReference>
<dbReference type="Pfam" id="PF03466">
    <property type="entry name" value="LysR_substrate"/>
    <property type="match status" value="1"/>
</dbReference>
<accession>A0ABS0EYD8</accession>
<dbReference type="InterPro" id="IPR036388">
    <property type="entry name" value="WH-like_DNA-bd_sf"/>
</dbReference>
<dbReference type="CDD" id="cd05466">
    <property type="entry name" value="PBP2_LTTR_substrate"/>
    <property type="match status" value="1"/>
</dbReference>
<dbReference type="InterPro" id="IPR036390">
    <property type="entry name" value="WH_DNA-bd_sf"/>
</dbReference>
<dbReference type="PANTHER" id="PTHR30126:SF100">
    <property type="entry name" value="LYSR-FAMILY TRANSCRIPTIONAL REGULATOR"/>
    <property type="match status" value="1"/>
</dbReference>
<evidence type="ECO:0000256" key="3">
    <source>
        <dbReference type="ARBA" id="ARBA00023125"/>
    </source>
</evidence>
<dbReference type="Proteomes" id="UP000642910">
    <property type="component" value="Unassembled WGS sequence"/>
</dbReference>
<keyword evidence="3" id="KW-0238">DNA-binding</keyword>
<evidence type="ECO:0000313" key="7">
    <source>
        <dbReference type="Proteomes" id="UP000642910"/>
    </source>
</evidence>
<keyword evidence="4" id="KW-0804">Transcription</keyword>
<dbReference type="EMBL" id="JADPKZ010000005">
    <property type="protein sequence ID" value="MBF8376298.1"/>
    <property type="molecule type" value="Genomic_DNA"/>
</dbReference>
<organism evidence="6 7">
    <name type="scientific">Alicyclobacillus mali</name>
    <name type="common">ex Roth et al. 2021</name>
    <dbReference type="NCBI Taxonomy" id="1123961"/>
    <lineage>
        <taxon>Bacteria</taxon>
        <taxon>Bacillati</taxon>
        <taxon>Bacillota</taxon>
        <taxon>Bacilli</taxon>
        <taxon>Bacillales</taxon>
        <taxon>Alicyclobacillaceae</taxon>
        <taxon>Alicyclobacillus</taxon>
    </lineage>
</organism>
<dbReference type="SUPFAM" id="SSF53850">
    <property type="entry name" value="Periplasmic binding protein-like II"/>
    <property type="match status" value="1"/>
</dbReference>
<dbReference type="PROSITE" id="PS50931">
    <property type="entry name" value="HTH_LYSR"/>
    <property type="match status" value="1"/>
</dbReference>
<dbReference type="Gene3D" id="1.10.10.10">
    <property type="entry name" value="Winged helix-like DNA-binding domain superfamily/Winged helix DNA-binding domain"/>
    <property type="match status" value="1"/>
</dbReference>
<comment type="similarity">
    <text evidence="1">Belongs to the LysR transcriptional regulatory family.</text>
</comment>
<sequence length="309" mass="34415">MDFKQLHTFAVVARERSFTRASGLLNYAQSSVSAQIQALEHELGTHLFDRIGRSVQLTEVGQKVLPLVHDLLQMESELRSIAKGGYEPSGTLVVGAPESLIAYRLPPALAVFHQRYPRVHLQFRADSCAEHRAALGRGEIDVALLLEQSAPPTGLAFQTLTPERIVLVAHPKITASNPSASTPSLIESAVLLFVEASKGGASYREVFERQTIQKGIRIQRFMEFASVEAVKQCAIAGLGIALLPEMVVQQELDAGKLIRLPWNDLQIPTYLAWRDGRWMPQAAREWIKCVRAYAYRVCQSPEERLTYDI</sequence>
<keyword evidence="7" id="KW-1185">Reference proteome</keyword>
<evidence type="ECO:0000313" key="6">
    <source>
        <dbReference type="EMBL" id="MBF8376298.1"/>
    </source>
</evidence>
<dbReference type="PANTHER" id="PTHR30126">
    <property type="entry name" value="HTH-TYPE TRANSCRIPTIONAL REGULATOR"/>
    <property type="match status" value="1"/>
</dbReference>
<dbReference type="Gene3D" id="3.40.190.290">
    <property type="match status" value="1"/>
</dbReference>